<sequence>MNNIFMEFDMKNINLKHYLQTINIKFPSPVNLSTEEKINYLKDLYFAHIKTFPYSNFALRSIARQHPIQRNTLSFFSYENLLSSEHDGYCYQTAALLCDASEQLGYKVEFCAARVLVGAPVNSPELMALPPTHLILVVTVNEKKFLLDPGLGSNAPRFPILITGENEPIMQNEDEFKLYPTDDVYVLEKKTSRGWLRLIQTDLLPISQKTAELNLLKLQCHPTTISIRDTKTVVGVITEHGRKSLIWDVQSKQLKFSKQDGTESIQKDLTSFDEGQQILAKEFNIHHISAKTLEMHCTETILPRPIKPWTVDFPLDEDELSEMQNNLTFS</sequence>
<dbReference type="PANTHER" id="PTHR11786">
    <property type="entry name" value="N-HYDROXYARYLAMINE O-ACETYLTRANSFERASE"/>
    <property type="match status" value="1"/>
</dbReference>
<reference evidence="2 3" key="1">
    <citation type="submission" date="2015-11" db="EMBL/GenBank/DDBJ databases">
        <title>Genomic analysis of 38 Legionella species identifies large and diverse effector repertoires.</title>
        <authorList>
            <person name="Burstein D."/>
            <person name="Amaro F."/>
            <person name="Zusman T."/>
            <person name="Lifshitz Z."/>
            <person name="Cohen O."/>
            <person name="Gilbert J.A."/>
            <person name="Pupko T."/>
            <person name="Shuman H.A."/>
            <person name="Segal G."/>
        </authorList>
    </citation>
    <scope>NUCLEOTIDE SEQUENCE [LARGE SCALE GENOMIC DNA]</scope>
    <source>
        <strain evidence="2 3">ATCC 43878</strain>
    </source>
</reference>
<keyword evidence="2" id="KW-0808">Transferase</keyword>
<gene>
    <name evidence="2" type="ORF">Lbru_2086</name>
</gene>
<evidence type="ECO:0000313" key="2">
    <source>
        <dbReference type="EMBL" id="KTC81566.1"/>
    </source>
</evidence>
<evidence type="ECO:0000256" key="1">
    <source>
        <dbReference type="ARBA" id="ARBA00006547"/>
    </source>
</evidence>
<dbReference type="AlphaFoldDB" id="A0A0W0SDL0"/>
<evidence type="ECO:0000313" key="3">
    <source>
        <dbReference type="Proteomes" id="UP000054742"/>
    </source>
</evidence>
<comment type="caution">
    <text evidence="2">The sequence shown here is derived from an EMBL/GenBank/DDBJ whole genome shotgun (WGS) entry which is preliminary data.</text>
</comment>
<dbReference type="EMBL" id="LNXV01000029">
    <property type="protein sequence ID" value="KTC81566.1"/>
    <property type="molecule type" value="Genomic_DNA"/>
</dbReference>
<dbReference type="STRING" id="29422.Lbru_2086"/>
<dbReference type="Gene3D" id="3.30.2140.20">
    <property type="match status" value="1"/>
</dbReference>
<proteinExistence type="inferred from homology"/>
<dbReference type="InterPro" id="IPR038765">
    <property type="entry name" value="Papain-like_cys_pep_sf"/>
</dbReference>
<dbReference type="PATRIC" id="fig|29422.6.peg.2224"/>
<organism evidence="2 3">
    <name type="scientific">Legionella brunensis</name>
    <dbReference type="NCBI Taxonomy" id="29422"/>
    <lineage>
        <taxon>Bacteria</taxon>
        <taxon>Pseudomonadati</taxon>
        <taxon>Pseudomonadota</taxon>
        <taxon>Gammaproteobacteria</taxon>
        <taxon>Legionellales</taxon>
        <taxon>Legionellaceae</taxon>
        <taxon>Legionella</taxon>
    </lineage>
</organism>
<accession>A0A0W0SDL0</accession>
<protein>
    <submittedName>
        <fullName evidence="2">Putative N-hydroxyarylamine O-acetyltransferase</fullName>
    </submittedName>
</protein>
<dbReference type="InterPro" id="IPR053710">
    <property type="entry name" value="Arylamine_NAT_domain_sf"/>
</dbReference>
<dbReference type="InterPro" id="IPR001447">
    <property type="entry name" value="Arylamine_N-AcTrfase"/>
</dbReference>
<comment type="similarity">
    <text evidence="1">Belongs to the arylamine N-acetyltransferase family.</text>
</comment>
<dbReference type="PANTHER" id="PTHR11786:SF0">
    <property type="entry name" value="ARYLAMINE N-ACETYLTRANSFERASE 4-RELATED"/>
    <property type="match status" value="1"/>
</dbReference>
<dbReference type="SUPFAM" id="SSF54001">
    <property type="entry name" value="Cysteine proteinases"/>
    <property type="match status" value="1"/>
</dbReference>
<dbReference type="Pfam" id="PF00797">
    <property type="entry name" value="Acetyltransf_2"/>
    <property type="match status" value="1"/>
</dbReference>
<keyword evidence="3" id="KW-1185">Reference proteome</keyword>
<dbReference type="Proteomes" id="UP000054742">
    <property type="component" value="Unassembled WGS sequence"/>
</dbReference>
<name>A0A0W0SDL0_9GAMM</name>
<dbReference type="GO" id="GO:0016407">
    <property type="term" value="F:acetyltransferase activity"/>
    <property type="evidence" value="ECO:0007669"/>
    <property type="project" value="InterPro"/>
</dbReference>